<dbReference type="EC" id="3.1.11.2" evidence="9"/>
<feature type="domain" description="Endonuclease/exonuclease/phosphatase" evidence="8">
    <location>
        <begin position="4"/>
        <end position="246"/>
    </location>
</feature>
<dbReference type="GO" id="GO:0006281">
    <property type="term" value="P:DNA repair"/>
    <property type="evidence" value="ECO:0007669"/>
    <property type="project" value="InterPro"/>
</dbReference>
<dbReference type="EMBL" id="KF901135">
    <property type="protein sequence ID" value="AIF19333.1"/>
    <property type="molecule type" value="Genomic_DNA"/>
</dbReference>
<evidence type="ECO:0000259" key="8">
    <source>
        <dbReference type="Pfam" id="PF03372"/>
    </source>
</evidence>
<dbReference type="InterPro" id="IPR037493">
    <property type="entry name" value="ExoIII-like"/>
</dbReference>
<feature type="binding site" evidence="6">
    <location>
        <position position="246"/>
    </location>
    <ligand>
        <name>Mg(2+)</name>
        <dbReference type="ChEBI" id="CHEBI:18420"/>
        <label>1</label>
    </ligand>
</feature>
<dbReference type="PROSITE" id="PS51435">
    <property type="entry name" value="AP_NUCLEASE_F1_4"/>
    <property type="match status" value="1"/>
</dbReference>
<dbReference type="SUPFAM" id="SSF56219">
    <property type="entry name" value="DNase I-like"/>
    <property type="match status" value="1"/>
</dbReference>
<evidence type="ECO:0000256" key="4">
    <source>
        <dbReference type="ARBA" id="ARBA00022842"/>
    </source>
</evidence>
<dbReference type="AlphaFoldDB" id="A0A075HZX3"/>
<dbReference type="InterPro" id="IPR004808">
    <property type="entry name" value="AP_endonuc_1"/>
</dbReference>
<feature type="binding site" evidence="6">
    <location>
        <position position="148"/>
    </location>
    <ligand>
        <name>Mg(2+)</name>
        <dbReference type="ChEBI" id="CHEBI:18420"/>
        <label>1</label>
    </ligand>
</feature>
<dbReference type="PANTHER" id="PTHR43250:SF2">
    <property type="entry name" value="EXODEOXYRIBONUCLEASE III"/>
    <property type="match status" value="1"/>
</dbReference>
<feature type="active site" description="Proton donor/acceptor" evidence="5">
    <location>
        <position position="148"/>
    </location>
</feature>
<sequence length="273" mass="31846">MRIITLNVNGIRAAARKGFFDWLPRQEADIVCLQETRAQPEQRRDPIFTPPGYHVYYLDAERKGYSGVAVYSRMKPDRVIEGFGWNDFDSEGRALRIDLGWLSVISLYLPSGSSGDVRQDFKYDIMRRMRSLLTRLAGDDREYLVCGDINIAHKEIDLKNWRSNQKNSGFLLAERAWLDWLFDEVGFVDTFRGIDPSPEQYTWWSNRGQSWVKNVGWRIDYQIATPMLAKRSRRASIYKDERFSDHAPLIIDYDVSSKRLRGRLAKPGIRKPN</sequence>
<dbReference type="Gene3D" id="3.60.10.10">
    <property type="entry name" value="Endonuclease/exonuclease/phosphatase"/>
    <property type="match status" value="1"/>
</dbReference>
<accession>A0A075HZX3</accession>
<evidence type="ECO:0000256" key="5">
    <source>
        <dbReference type="PIRSR" id="PIRSR604808-1"/>
    </source>
</evidence>
<feature type="active site" evidence="5">
    <location>
        <position position="108"/>
    </location>
</feature>
<feature type="binding site" evidence="6">
    <location>
        <position position="35"/>
    </location>
    <ligand>
        <name>Mg(2+)</name>
        <dbReference type="ChEBI" id="CHEBI:18420"/>
        <label>1</label>
    </ligand>
</feature>
<dbReference type="Pfam" id="PF03372">
    <property type="entry name" value="Exo_endo_phos"/>
    <property type="match status" value="1"/>
</dbReference>
<evidence type="ECO:0000256" key="7">
    <source>
        <dbReference type="PIRSR" id="PIRSR604808-3"/>
    </source>
</evidence>
<gene>
    <name evidence="9" type="primary">xthA</name>
</gene>
<keyword evidence="2 6" id="KW-0479">Metal-binding</keyword>
<comment type="cofactor">
    <cofactor evidence="6">
        <name>Mg(2+)</name>
        <dbReference type="ChEBI" id="CHEBI:18420"/>
    </cofactor>
    <cofactor evidence="6">
        <name>Mn(2+)</name>
        <dbReference type="ChEBI" id="CHEBI:29035"/>
    </cofactor>
    <text evidence="6">Probably binds two magnesium or manganese ions per subunit.</text>
</comment>
<dbReference type="GO" id="GO:0046872">
    <property type="term" value="F:metal ion binding"/>
    <property type="evidence" value="ECO:0007669"/>
    <property type="project" value="UniProtKB-KW"/>
</dbReference>
<protein>
    <submittedName>
        <fullName evidence="9">Exodeoxyribonuclease III (XthA)</fullName>
        <ecNumber evidence="9">3.1.11.2</ecNumber>
    </submittedName>
</protein>
<comment type="similarity">
    <text evidence="1">Belongs to the DNA repair enzymes AP/ExoA family.</text>
</comment>
<dbReference type="PANTHER" id="PTHR43250">
    <property type="entry name" value="EXODEOXYRIBONUCLEASE III"/>
    <property type="match status" value="1"/>
</dbReference>
<keyword evidence="3 9" id="KW-0378">Hydrolase</keyword>
<feature type="active site" description="Proton acceptor" evidence="5">
    <location>
        <position position="246"/>
    </location>
</feature>
<dbReference type="NCBIfam" id="TIGR00195">
    <property type="entry name" value="exoDNase_III"/>
    <property type="match status" value="1"/>
</dbReference>
<feature type="site" description="Important for catalytic activity" evidence="7">
    <location>
        <position position="220"/>
    </location>
</feature>
<proteinExistence type="inferred from homology"/>
<evidence type="ECO:0000256" key="1">
    <source>
        <dbReference type="ARBA" id="ARBA00007092"/>
    </source>
</evidence>
<dbReference type="FunFam" id="3.60.10.10:FF:000026">
    <property type="entry name" value="Exodeoxyribonuclease III"/>
    <property type="match status" value="1"/>
</dbReference>
<evidence type="ECO:0000256" key="6">
    <source>
        <dbReference type="PIRSR" id="PIRSR604808-2"/>
    </source>
</evidence>
<organism evidence="9">
    <name type="scientific">uncultured marine group II/III euryarchaeote KM3_86_F07</name>
    <dbReference type="NCBI Taxonomy" id="1456529"/>
    <lineage>
        <taxon>Archaea</taxon>
        <taxon>Methanobacteriati</taxon>
        <taxon>Methanobacteriota</taxon>
        <taxon>environmental samples</taxon>
    </lineage>
</organism>
<reference evidence="9" key="1">
    <citation type="journal article" date="2014" name="Genome Biol. Evol.">
        <title>Pangenome evidence for extensive interdomain horizontal transfer affecting lineage core and shell genes in uncultured planktonic thaumarchaeota and euryarchaeota.</title>
        <authorList>
            <person name="Deschamps P."/>
            <person name="Zivanovic Y."/>
            <person name="Moreira D."/>
            <person name="Rodriguez-Valera F."/>
            <person name="Lopez-Garcia P."/>
        </authorList>
    </citation>
    <scope>NUCLEOTIDE SEQUENCE</scope>
</reference>
<keyword evidence="6" id="KW-0464">Manganese</keyword>
<feature type="binding site" evidence="6">
    <location>
        <position position="150"/>
    </location>
    <ligand>
        <name>Mg(2+)</name>
        <dbReference type="ChEBI" id="CHEBI:18420"/>
        <label>1</label>
    </ligand>
</feature>
<name>A0A075HZX3_9EURY</name>
<feature type="site" description="Interaction with DNA substrate" evidence="7">
    <location>
        <position position="246"/>
    </location>
</feature>
<dbReference type="CDD" id="cd10281">
    <property type="entry name" value="Nape_like_AP-endo"/>
    <property type="match status" value="1"/>
</dbReference>
<evidence type="ECO:0000313" key="9">
    <source>
        <dbReference type="EMBL" id="AIF19333.1"/>
    </source>
</evidence>
<feature type="binding site" evidence="6">
    <location>
        <position position="7"/>
    </location>
    <ligand>
        <name>Mg(2+)</name>
        <dbReference type="ChEBI" id="CHEBI:18420"/>
        <label>1</label>
    </ligand>
</feature>
<dbReference type="NCBIfam" id="TIGR00633">
    <property type="entry name" value="xth"/>
    <property type="match status" value="1"/>
</dbReference>
<evidence type="ECO:0000256" key="3">
    <source>
        <dbReference type="ARBA" id="ARBA00022801"/>
    </source>
</evidence>
<keyword evidence="4 6" id="KW-0460">Magnesium</keyword>
<dbReference type="GO" id="GO:0008311">
    <property type="term" value="F:double-stranded DNA 3'-5' DNA exonuclease activity"/>
    <property type="evidence" value="ECO:0007669"/>
    <property type="project" value="UniProtKB-EC"/>
</dbReference>
<evidence type="ECO:0000256" key="2">
    <source>
        <dbReference type="ARBA" id="ARBA00022723"/>
    </source>
</evidence>
<dbReference type="InterPro" id="IPR005135">
    <property type="entry name" value="Endo/exonuclease/phosphatase"/>
</dbReference>
<feature type="binding site" evidence="6">
    <location>
        <position position="245"/>
    </location>
    <ligand>
        <name>Mg(2+)</name>
        <dbReference type="ChEBI" id="CHEBI:18420"/>
        <label>1</label>
    </ligand>
</feature>
<dbReference type="InterPro" id="IPR036691">
    <property type="entry name" value="Endo/exonu/phosph_ase_sf"/>
</dbReference>
<feature type="site" description="Transition state stabilizer" evidence="7">
    <location>
        <position position="150"/>
    </location>
</feature>